<protein>
    <recommendedName>
        <fullName evidence="5">Transketolase-like pyrimidine-binding domain-containing protein</fullName>
    </recommendedName>
</protein>
<gene>
    <name evidence="6" type="ORF">llap_19233</name>
</gene>
<proteinExistence type="inferred from homology"/>
<keyword evidence="7" id="KW-1185">Reference proteome</keyword>
<dbReference type="Gene3D" id="3.40.50.12470">
    <property type="match status" value="1"/>
</dbReference>
<evidence type="ECO:0000313" key="7">
    <source>
        <dbReference type="Proteomes" id="UP000233556"/>
    </source>
</evidence>
<dbReference type="Proteomes" id="UP000233556">
    <property type="component" value="Unassembled WGS sequence"/>
</dbReference>
<name>A0A2I0T9I0_LIMLA</name>
<dbReference type="InterPro" id="IPR029061">
    <property type="entry name" value="THDP-binding"/>
</dbReference>
<keyword evidence="4" id="KW-0786">Thiamine pyrophosphate</keyword>
<evidence type="ECO:0000313" key="6">
    <source>
        <dbReference type="EMBL" id="PKU30463.1"/>
    </source>
</evidence>
<dbReference type="InterPro" id="IPR011603">
    <property type="entry name" value="2oxoglutarate_DH_E1"/>
</dbReference>
<sequence>MEEGKKLDWATAEALAFGSLLSQGFNIRLSGQDVGRGTFSQRHAMLVCQETDDTYIPLNHMSPDQKGFLEVSNSPLSEEAVLGFEYGMSIESPKLLPIWEAQFGDFFNGAQIIFDTFISGVFIWSQEEPQNMGPWSFVSPRFEKQVGIKLRLVSRPPLPAPAVGIGTLHHQQQEEILTNTFMGIPKDER</sequence>
<evidence type="ECO:0000256" key="2">
    <source>
        <dbReference type="ARBA" id="ARBA00006936"/>
    </source>
</evidence>
<evidence type="ECO:0000259" key="5">
    <source>
        <dbReference type="SMART" id="SM00861"/>
    </source>
</evidence>
<dbReference type="GO" id="GO:0016624">
    <property type="term" value="F:oxidoreductase activity, acting on the aldehyde or oxo group of donors, disulfide as acceptor"/>
    <property type="evidence" value="ECO:0007669"/>
    <property type="project" value="InterPro"/>
</dbReference>
<comment type="similarity">
    <text evidence="2">Belongs to the alpha-ketoglutarate dehydrogenase family.</text>
</comment>
<accession>A0A2I0T9I0</accession>
<dbReference type="PANTHER" id="PTHR23152">
    <property type="entry name" value="2-OXOGLUTARATE DEHYDROGENASE"/>
    <property type="match status" value="1"/>
</dbReference>
<reference evidence="7" key="2">
    <citation type="submission" date="2017-12" db="EMBL/GenBank/DDBJ databases">
        <title>Genome sequence of the Bar-tailed Godwit (Limosa lapponica baueri).</title>
        <authorList>
            <person name="Lima N.C.B."/>
            <person name="Parody-Merino A.M."/>
            <person name="Battley P.F."/>
            <person name="Fidler A.E."/>
            <person name="Prosdocimi F."/>
        </authorList>
    </citation>
    <scope>NUCLEOTIDE SEQUENCE [LARGE SCALE GENOMIC DNA]</scope>
</reference>
<evidence type="ECO:0000256" key="1">
    <source>
        <dbReference type="ARBA" id="ARBA00001964"/>
    </source>
</evidence>
<reference evidence="7" key="1">
    <citation type="submission" date="2017-11" db="EMBL/GenBank/DDBJ databases">
        <authorList>
            <person name="Lima N.C."/>
            <person name="Parody-Merino A.M."/>
            <person name="Battley P.F."/>
            <person name="Fidler A.E."/>
            <person name="Prosdocimi F."/>
        </authorList>
    </citation>
    <scope>NUCLEOTIDE SEQUENCE [LARGE SCALE GENOMIC DNA]</scope>
</reference>
<dbReference type="SMART" id="SM00861">
    <property type="entry name" value="Transket_pyr"/>
    <property type="match status" value="1"/>
</dbReference>
<dbReference type="PANTHER" id="PTHR23152:SF4">
    <property type="entry name" value="2-OXOADIPATE DEHYDROGENASE COMPLEX COMPONENT E1"/>
    <property type="match status" value="1"/>
</dbReference>
<dbReference type="SUPFAM" id="SSF52518">
    <property type="entry name" value="Thiamin diphosphate-binding fold (THDP-binding)"/>
    <property type="match status" value="1"/>
</dbReference>
<comment type="cofactor">
    <cofactor evidence="1">
        <name>thiamine diphosphate</name>
        <dbReference type="ChEBI" id="CHEBI:58937"/>
    </cofactor>
</comment>
<dbReference type="EMBL" id="KZ514627">
    <property type="protein sequence ID" value="PKU30463.1"/>
    <property type="molecule type" value="Genomic_DNA"/>
</dbReference>
<dbReference type="InterPro" id="IPR005475">
    <property type="entry name" value="Transketolase-like_Pyr-bd"/>
</dbReference>
<organism evidence="6 7">
    <name type="scientific">Limosa lapponica baueri</name>
    <dbReference type="NCBI Taxonomy" id="1758121"/>
    <lineage>
        <taxon>Eukaryota</taxon>
        <taxon>Metazoa</taxon>
        <taxon>Chordata</taxon>
        <taxon>Craniata</taxon>
        <taxon>Vertebrata</taxon>
        <taxon>Euteleostomi</taxon>
        <taxon>Archelosauria</taxon>
        <taxon>Archosauria</taxon>
        <taxon>Dinosauria</taxon>
        <taxon>Saurischia</taxon>
        <taxon>Theropoda</taxon>
        <taxon>Coelurosauria</taxon>
        <taxon>Aves</taxon>
        <taxon>Neognathae</taxon>
        <taxon>Neoaves</taxon>
        <taxon>Charadriiformes</taxon>
        <taxon>Scolopacidae</taxon>
        <taxon>Limosa</taxon>
    </lineage>
</organism>
<dbReference type="Pfam" id="PF02779">
    <property type="entry name" value="Transket_pyr"/>
    <property type="match status" value="1"/>
</dbReference>
<evidence type="ECO:0000256" key="4">
    <source>
        <dbReference type="ARBA" id="ARBA00023052"/>
    </source>
</evidence>
<dbReference type="GO" id="GO:0030976">
    <property type="term" value="F:thiamine pyrophosphate binding"/>
    <property type="evidence" value="ECO:0007669"/>
    <property type="project" value="InterPro"/>
</dbReference>
<dbReference type="OrthoDB" id="413077at2759"/>
<evidence type="ECO:0000256" key="3">
    <source>
        <dbReference type="ARBA" id="ARBA00023002"/>
    </source>
</evidence>
<dbReference type="AlphaFoldDB" id="A0A2I0T9I0"/>
<feature type="domain" description="Transketolase-like pyrimidine-binding" evidence="5">
    <location>
        <begin position="7"/>
        <end position="165"/>
    </location>
</feature>
<keyword evidence="3" id="KW-0560">Oxidoreductase</keyword>